<comment type="function">
    <text evidence="6">Required for exosome-dependent processing of pre-rRNA and small nucleolar RNA (snRNA) precursors. Involved in processing of 35S pre-rRNA at the A0, A1 and A2 sites.</text>
</comment>
<proteinExistence type="inferred from homology"/>
<evidence type="ECO:0000256" key="4">
    <source>
        <dbReference type="ARBA" id="ARBA00022884"/>
    </source>
</evidence>
<evidence type="ECO:0000256" key="2">
    <source>
        <dbReference type="ARBA" id="ARBA00009154"/>
    </source>
</evidence>
<dbReference type="Pfam" id="PF04000">
    <property type="entry name" value="Sas10_Utp3"/>
    <property type="match status" value="1"/>
</dbReference>
<protein>
    <recommendedName>
        <fullName evidence="6">Exosome complex protein</fullName>
    </recommendedName>
</protein>
<comment type="subcellular location">
    <subcellularLocation>
        <location evidence="1 6">Nucleus</location>
    </subcellularLocation>
</comment>
<sequence>MEAADLLPMLEDLSGNIDDLEESLAPLLKQALSATTSTLPLLDKAKLYVLTTYAIDSILFNYLRLNGADAKKHPVFTEITRVKQYFEKIKLAETAGIKRDFTLDKGAAGRFVKHGLAGNEKYDRERAAQQAGEKDGAQRKLEALDQQSEQRGKKRKSDGMDRLVQDSNPTSRTGSAGDSDDDPSPSEVILPRKASQAPRGPNAAFQALLNAPSPKADDKEQTKKENKTKKRQKKAEEAVQQAT</sequence>
<dbReference type="STRING" id="331657.A0A4U0X769"/>
<comment type="caution">
    <text evidence="8">The sequence shown here is derived from an EMBL/GenBank/DDBJ whole genome shotgun (WGS) entry which is preliminary data.</text>
</comment>
<dbReference type="Proteomes" id="UP000308768">
    <property type="component" value="Unassembled WGS sequence"/>
</dbReference>
<gene>
    <name evidence="8" type="ORF">B0A49_03117</name>
</gene>
<feature type="compositionally biased region" description="Basic and acidic residues" evidence="7">
    <location>
        <begin position="215"/>
        <end position="225"/>
    </location>
</feature>
<evidence type="ECO:0000256" key="6">
    <source>
        <dbReference type="RuleBase" id="RU368003"/>
    </source>
</evidence>
<evidence type="ECO:0000256" key="3">
    <source>
        <dbReference type="ARBA" id="ARBA00022552"/>
    </source>
</evidence>
<dbReference type="GO" id="GO:0003723">
    <property type="term" value="F:RNA binding"/>
    <property type="evidence" value="ECO:0007669"/>
    <property type="project" value="UniProtKB-UniRule"/>
</dbReference>
<name>A0A4U0X769_9PEZI</name>
<evidence type="ECO:0000313" key="8">
    <source>
        <dbReference type="EMBL" id="TKA71118.1"/>
    </source>
</evidence>
<dbReference type="GO" id="GO:0010468">
    <property type="term" value="P:regulation of gene expression"/>
    <property type="evidence" value="ECO:0007669"/>
    <property type="project" value="TreeGrafter"/>
</dbReference>
<dbReference type="InterPro" id="IPR011082">
    <property type="entry name" value="Exosome-assoc_fac/DNA_repair"/>
</dbReference>
<organism evidence="8 9">
    <name type="scientific">Cryomyces minteri</name>
    <dbReference type="NCBI Taxonomy" id="331657"/>
    <lineage>
        <taxon>Eukaryota</taxon>
        <taxon>Fungi</taxon>
        <taxon>Dikarya</taxon>
        <taxon>Ascomycota</taxon>
        <taxon>Pezizomycotina</taxon>
        <taxon>Dothideomycetes</taxon>
        <taxon>Dothideomycetes incertae sedis</taxon>
        <taxon>Cryomyces</taxon>
    </lineage>
</organism>
<dbReference type="InterPro" id="IPR007146">
    <property type="entry name" value="Sas10/Utp3/C1D"/>
</dbReference>
<evidence type="ECO:0000256" key="1">
    <source>
        <dbReference type="ARBA" id="ARBA00004123"/>
    </source>
</evidence>
<feature type="compositionally biased region" description="Basic and acidic residues" evidence="7">
    <location>
        <begin position="121"/>
        <end position="164"/>
    </location>
</feature>
<dbReference type="OrthoDB" id="1421013at2759"/>
<keyword evidence="3 6" id="KW-0698">rRNA processing</keyword>
<keyword evidence="5 6" id="KW-0539">Nucleus</keyword>
<dbReference type="GO" id="GO:0000460">
    <property type="term" value="P:maturation of 5.8S rRNA"/>
    <property type="evidence" value="ECO:0007669"/>
    <property type="project" value="TreeGrafter"/>
</dbReference>
<feature type="region of interest" description="Disordered" evidence="7">
    <location>
        <begin position="121"/>
        <end position="243"/>
    </location>
</feature>
<evidence type="ECO:0000313" key="9">
    <source>
        <dbReference type="Proteomes" id="UP000308768"/>
    </source>
</evidence>
<comment type="similarity">
    <text evidence="2 6">Belongs to the C1D family.</text>
</comment>
<keyword evidence="9" id="KW-1185">Reference proteome</keyword>
<accession>A0A4U0X769</accession>
<dbReference type="GO" id="GO:0003677">
    <property type="term" value="F:DNA binding"/>
    <property type="evidence" value="ECO:0007669"/>
    <property type="project" value="TreeGrafter"/>
</dbReference>
<dbReference type="GO" id="GO:0005730">
    <property type="term" value="C:nucleolus"/>
    <property type="evidence" value="ECO:0007669"/>
    <property type="project" value="TreeGrafter"/>
</dbReference>
<dbReference type="AlphaFoldDB" id="A0A4U0X769"/>
<keyword evidence="4 6" id="KW-0694">RNA-binding</keyword>
<evidence type="ECO:0000256" key="7">
    <source>
        <dbReference type="SAM" id="MobiDB-lite"/>
    </source>
</evidence>
<dbReference type="GO" id="GO:0000178">
    <property type="term" value="C:exosome (RNase complex)"/>
    <property type="evidence" value="ECO:0007669"/>
    <property type="project" value="TreeGrafter"/>
</dbReference>
<dbReference type="EMBL" id="NAJN01000592">
    <property type="protein sequence ID" value="TKA71118.1"/>
    <property type="molecule type" value="Genomic_DNA"/>
</dbReference>
<evidence type="ECO:0000256" key="5">
    <source>
        <dbReference type="ARBA" id="ARBA00023242"/>
    </source>
</evidence>
<dbReference type="PANTHER" id="PTHR15341">
    <property type="entry name" value="SUN-COR STEROID HORMONE RECEPTOR CO-REPRESSOR"/>
    <property type="match status" value="1"/>
</dbReference>
<dbReference type="PANTHER" id="PTHR15341:SF3">
    <property type="entry name" value="NUCLEAR NUCLEIC ACID-BINDING PROTEIN C1D"/>
    <property type="match status" value="1"/>
</dbReference>
<reference evidence="8 9" key="1">
    <citation type="submission" date="2017-03" db="EMBL/GenBank/DDBJ databases">
        <title>Genomes of endolithic fungi from Antarctica.</title>
        <authorList>
            <person name="Coleine C."/>
            <person name="Masonjones S."/>
            <person name="Stajich J.E."/>
        </authorList>
    </citation>
    <scope>NUCLEOTIDE SEQUENCE [LARGE SCALE GENOMIC DNA]</scope>
    <source>
        <strain evidence="8 9">CCFEE 5187</strain>
    </source>
</reference>